<dbReference type="PANTHER" id="PTHR30231">
    <property type="entry name" value="DNA POLYMERASE III SUBUNIT EPSILON"/>
    <property type="match status" value="1"/>
</dbReference>
<dbReference type="EC" id="2.7.7.7" evidence="5"/>
<reference evidence="5 6" key="1">
    <citation type="submission" date="2018-06" db="EMBL/GenBank/DDBJ databases">
        <authorList>
            <consortium name="Pathogen Informatics"/>
            <person name="Doyle S."/>
        </authorList>
    </citation>
    <scope>NUCLEOTIDE SEQUENCE [LARGE SCALE GENOMIC DNA]</scope>
    <source>
        <strain evidence="5 6">NCTC13093</strain>
    </source>
</reference>
<dbReference type="EMBL" id="UAPV01000001">
    <property type="protein sequence ID" value="SPT70170.1"/>
    <property type="molecule type" value="Genomic_DNA"/>
</dbReference>
<evidence type="ECO:0000256" key="1">
    <source>
        <dbReference type="ARBA" id="ARBA00022722"/>
    </source>
</evidence>
<evidence type="ECO:0000256" key="2">
    <source>
        <dbReference type="ARBA" id="ARBA00022801"/>
    </source>
</evidence>
<sequence>MALFIKSPLEKLYSKSYKLKALGSLPPALEALYTDTVFDDKSCLFEHEIISLDFETTGLDFNEDIVLSMGYVIIKNGAIDFNTSCHKYLNVQNVIKSGSAIINQITPEQLISGEDTQQAFDELLSLMRNKIVLCHAATIEKNFILHHYGLDADSTVPLVFLDTLKLERSLVSFSGNVSDLSLSAIRKKRHLPSYVAHNALADSVATAELFLCQVRDIFGKETPTLGPLYKRSI</sequence>
<accession>A0A2X0VQZ3</accession>
<dbReference type="AlphaFoldDB" id="A0A2X0VQZ3"/>
<gene>
    <name evidence="5" type="primary">polC_1</name>
    <name evidence="5" type="ORF">NCTC13093_01575</name>
</gene>
<dbReference type="InterPro" id="IPR012337">
    <property type="entry name" value="RNaseH-like_sf"/>
</dbReference>
<dbReference type="GO" id="GO:0003676">
    <property type="term" value="F:nucleic acid binding"/>
    <property type="evidence" value="ECO:0007669"/>
    <property type="project" value="InterPro"/>
</dbReference>
<dbReference type="Gene3D" id="3.30.420.10">
    <property type="entry name" value="Ribonuclease H-like superfamily/Ribonuclease H"/>
    <property type="match status" value="1"/>
</dbReference>
<dbReference type="PANTHER" id="PTHR30231:SF4">
    <property type="entry name" value="PROTEIN NEN2"/>
    <property type="match status" value="1"/>
</dbReference>
<dbReference type="Pfam" id="PF00929">
    <property type="entry name" value="RNase_T"/>
    <property type="match status" value="1"/>
</dbReference>
<keyword evidence="1" id="KW-0540">Nuclease</keyword>
<evidence type="ECO:0000259" key="4">
    <source>
        <dbReference type="SMART" id="SM00479"/>
    </source>
</evidence>
<organism evidence="5 6">
    <name type="scientific">Anaerobiospirillum thomasii</name>
    <dbReference type="NCBI Taxonomy" id="179995"/>
    <lineage>
        <taxon>Bacteria</taxon>
        <taxon>Pseudomonadati</taxon>
        <taxon>Pseudomonadota</taxon>
        <taxon>Gammaproteobacteria</taxon>
        <taxon>Aeromonadales</taxon>
        <taxon>Succinivibrionaceae</taxon>
        <taxon>Anaerobiospirillum</taxon>
    </lineage>
</organism>
<keyword evidence="5" id="KW-0548">Nucleotidyltransferase</keyword>
<dbReference type="Proteomes" id="UP000250086">
    <property type="component" value="Unassembled WGS sequence"/>
</dbReference>
<evidence type="ECO:0000256" key="3">
    <source>
        <dbReference type="ARBA" id="ARBA00022839"/>
    </source>
</evidence>
<dbReference type="GO" id="GO:0005829">
    <property type="term" value="C:cytosol"/>
    <property type="evidence" value="ECO:0007669"/>
    <property type="project" value="TreeGrafter"/>
</dbReference>
<evidence type="ECO:0000313" key="5">
    <source>
        <dbReference type="EMBL" id="SPT70170.1"/>
    </source>
</evidence>
<dbReference type="GO" id="GO:0008408">
    <property type="term" value="F:3'-5' exonuclease activity"/>
    <property type="evidence" value="ECO:0007669"/>
    <property type="project" value="TreeGrafter"/>
</dbReference>
<keyword evidence="3" id="KW-0269">Exonuclease</keyword>
<keyword evidence="6" id="KW-1185">Reference proteome</keyword>
<name>A0A2X0VQZ3_9GAMM</name>
<dbReference type="InterPro" id="IPR036397">
    <property type="entry name" value="RNaseH_sf"/>
</dbReference>
<protein>
    <submittedName>
        <fullName evidence="5">DNA polymerase III polC-type</fullName>
        <ecNumber evidence="5">2.7.7.7</ecNumber>
    </submittedName>
</protein>
<dbReference type="RefSeq" id="WP_113744274.1">
    <property type="nucleotide sequence ID" value="NZ_UAPV01000001.1"/>
</dbReference>
<dbReference type="InterPro" id="IPR013520">
    <property type="entry name" value="Ribonucl_H"/>
</dbReference>
<dbReference type="GO" id="GO:0003887">
    <property type="term" value="F:DNA-directed DNA polymerase activity"/>
    <property type="evidence" value="ECO:0007669"/>
    <property type="project" value="UniProtKB-EC"/>
</dbReference>
<keyword evidence="5" id="KW-0808">Transferase</keyword>
<keyword evidence="2" id="KW-0378">Hydrolase</keyword>
<dbReference type="SUPFAM" id="SSF53098">
    <property type="entry name" value="Ribonuclease H-like"/>
    <property type="match status" value="1"/>
</dbReference>
<evidence type="ECO:0000313" key="6">
    <source>
        <dbReference type="Proteomes" id="UP000250086"/>
    </source>
</evidence>
<dbReference type="SMART" id="SM00479">
    <property type="entry name" value="EXOIII"/>
    <property type="match status" value="1"/>
</dbReference>
<proteinExistence type="predicted"/>
<feature type="domain" description="Exonuclease" evidence="4">
    <location>
        <begin position="48"/>
        <end position="219"/>
    </location>
</feature>
<dbReference type="CDD" id="cd06127">
    <property type="entry name" value="DEDDh"/>
    <property type="match status" value="1"/>
</dbReference>